<evidence type="ECO:0000256" key="2">
    <source>
        <dbReference type="ARBA" id="ARBA00023054"/>
    </source>
</evidence>
<proteinExistence type="inferred from homology"/>
<evidence type="ECO:0000256" key="1">
    <source>
        <dbReference type="ARBA" id="ARBA00005485"/>
    </source>
</evidence>
<keyword evidence="2 3" id="KW-0175">Coiled coil</keyword>
<dbReference type="GO" id="GO:0009904">
    <property type="term" value="P:chloroplast accumulation movement"/>
    <property type="evidence" value="ECO:0007669"/>
    <property type="project" value="TreeGrafter"/>
</dbReference>
<sequence>MEMEEEGGLVVRGRVEIDMRRPFKSVKEAVMLFGEKVLADEVYTGQKLKQTAITEGQNKQEYRRKVGAIAAELQETKHTLEKAKEEDTCMAYYLASLKQELEETKSELKQLKLKQHQYINPKQQHEFDHKDIIEEEVKFIQQYLPEKEEESSNDDDDDDGHMAVVFEKKRSVKFASPPSLTKVMVEAPKLVQDDQETTSPFSLKKKASRKTIIPSFGGIFARKKGAQSQSATTTKTTLK</sequence>
<keyword evidence="5" id="KW-1185">Reference proteome</keyword>
<dbReference type="GO" id="GO:0009903">
    <property type="term" value="P:chloroplast avoidance movement"/>
    <property type="evidence" value="ECO:0007669"/>
    <property type="project" value="TreeGrafter"/>
</dbReference>
<feature type="coiled-coil region" evidence="3">
    <location>
        <begin position="66"/>
        <end position="114"/>
    </location>
</feature>
<evidence type="ECO:0000256" key="3">
    <source>
        <dbReference type="SAM" id="Coils"/>
    </source>
</evidence>
<evidence type="ECO:0000313" key="4">
    <source>
        <dbReference type="EMBL" id="KAK9067397.1"/>
    </source>
</evidence>
<dbReference type="Proteomes" id="UP001408789">
    <property type="component" value="Unassembled WGS sequence"/>
</dbReference>
<comment type="similarity">
    <text evidence="1">Belongs to the WEB family.</text>
</comment>
<dbReference type="AlphaFoldDB" id="A0AAP0D7N8"/>
<dbReference type="PANTHER" id="PTHR32054">
    <property type="entry name" value="HEAVY CHAIN, PUTATIVE, EXPRESSED-RELATED-RELATED"/>
    <property type="match status" value="1"/>
</dbReference>
<dbReference type="GO" id="GO:0005829">
    <property type="term" value="C:cytosol"/>
    <property type="evidence" value="ECO:0007669"/>
    <property type="project" value="TreeGrafter"/>
</dbReference>
<dbReference type="EMBL" id="JBCNJP010000015">
    <property type="protein sequence ID" value="KAK9067397.1"/>
    <property type="molecule type" value="Genomic_DNA"/>
</dbReference>
<comment type="caution">
    <text evidence="4">The sequence shown here is derived from an EMBL/GenBank/DDBJ whole genome shotgun (WGS) entry which is preliminary data.</text>
</comment>
<reference evidence="4 5" key="1">
    <citation type="submission" date="2024-04" db="EMBL/GenBank/DDBJ databases">
        <title>The reference genome of an endangered Asteraceae, Deinandra increscens subsp. villosa, native to the Central Coast of California.</title>
        <authorList>
            <person name="Guilliams M."/>
            <person name="Hasenstab-Lehman K."/>
            <person name="Meyer R."/>
            <person name="Mcevoy S."/>
        </authorList>
    </citation>
    <scope>NUCLEOTIDE SEQUENCE [LARGE SCALE GENOMIC DNA]</scope>
    <source>
        <tissue evidence="4">Leaf</tissue>
    </source>
</reference>
<evidence type="ECO:0000313" key="5">
    <source>
        <dbReference type="Proteomes" id="UP001408789"/>
    </source>
</evidence>
<organism evidence="4 5">
    <name type="scientific">Deinandra increscens subsp. villosa</name>
    <dbReference type="NCBI Taxonomy" id="3103831"/>
    <lineage>
        <taxon>Eukaryota</taxon>
        <taxon>Viridiplantae</taxon>
        <taxon>Streptophyta</taxon>
        <taxon>Embryophyta</taxon>
        <taxon>Tracheophyta</taxon>
        <taxon>Spermatophyta</taxon>
        <taxon>Magnoliopsida</taxon>
        <taxon>eudicotyledons</taxon>
        <taxon>Gunneridae</taxon>
        <taxon>Pentapetalae</taxon>
        <taxon>asterids</taxon>
        <taxon>campanulids</taxon>
        <taxon>Asterales</taxon>
        <taxon>Asteraceae</taxon>
        <taxon>Asteroideae</taxon>
        <taxon>Heliantheae alliance</taxon>
        <taxon>Madieae</taxon>
        <taxon>Madiinae</taxon>
        <taxon>Deinandra</taxon>
    </lineage>
</organism>
<dbReference type="PANTHER" id="PTHR32054:SF23">
    <property type="entry name" value="WEB FAMILY PLANT PROTEIN"/>
    <property type="match status" value="1"/>
</dbReference>
<name>A0AAP0D7N8_9ASTR</name>
<gene>
    <name evidence="4" type="ORF">SSX86_014725</name>
</gene>
<protein>
    <submittedName>
        <fullName evidence="4">Uncharacterized protein</fullName>
    </submittedName>
</protein>
<accession>A0AAP0D7N8</accession>